<dbReference type="PANTHER" id="PTHR43736:SF1">
    <property type="entry name" value="DIHYDRONEOPTERIN TRIPHOSPHATE DIPHOSPHATASE"/>
    <property type="match status" value="1"/>
</dbReference>
<evidence type="ECO:0000313" key="6">
    <source>
        <dbReference type="Proteomes" id="UP000573599"/>
    </source>
</evidence>
<dbReference type="SUPFAM" id="SSF55811">
    <property type="entry name" value="Nudix"/>
    <property type="match status" value="1"/>
</dbReference>
<gene>
    <name evidence="5" type="ORF">BJ986_001985</name>
</gene>
<dbReference type="InterPro" id="IPR015797">
    <property type="entry name" value="NUDIX_hydrolase-like_dom_sf"/>
</dbReference>
<dbReference type="EMBL" id="JACCAB010000001">
    <property type="protein sequence ID" value="NYG07498.1"/>
    <property type="molecule type" value="Genomic_DNA"/>
</dbReference>
<keyword evidence="2 3" id="KW-0378">Hydrolase</keyword>
<comment type="similarity">
    <text evidence="1 3">Belongs to the Nudix hydrolase family.</text>
</comment>
<keyword evidence="6" id="KW-1185">Reference proteome</keyword>
<dbReference type="RefSeq" id="WP_337795109.1">
    <property type="nucleotide sequence ID" value="NZ_JACCAB010000001.1"/>
</dbReference>
<reference evidence="5 6" key="1">
    <citation type="submission" date="2020-07" db="EMBL/GenBank/DDBJ databases">
        <title>Sequencing the genomes of 1000 actinobacteria strains.</title>
        <authorList>
            <person name="Klenk H.-P."/>
        </authorList>
    </citation>
    <scope>NUCLEOTIDE SEQUENCE [LARGE SCALE GENOMIC DNA]</scope>
    <source>
        <strain evidence="5 6">DSM 23987</strain>
    </source>
</reference>
<dbReference type="Gene3D" id="3.90.79.10">
    <property type="entry name" value="Nucleoside Triphosphate Pyrophosphohydrolase"/>
    <property type="match status" value="1"/>
</dbReference>
<evidence type="ECO:0000256" key="3">
    <source>
        <dbReference type="RuleBase" id="RU003476"/>
    </source>
</evidence>
<comment type="caution">
    <text evidence="5">The sequence shown here is derived from an EMBL/GenBank/DDBJ whole genome shotgun (WGS) entry which is preliminary data.</text>
</comment>
<dbReference type="GO" id="GO:0016787">
    <property type="term" value="F:hydrolase activity"/>
    <property type="evidence" value="ECO:0007669"/>
    <property type="project" value="UniProtKB-KW"/>
</dbReference>
<dbReference type="InterPro" id="IPR020084">
    <property type="entry name" value="NUDIX_hydrolase_CS"/>
</dbReference>
<dbReference type="InterPro" id="IPR000086">
    <property type="entry name" value="NUDIX_hydrolase_dom"/>
</dbReference>
<evidence type="ECO:0000259" key="4">
    <source>
        <dbReference type="PROSITE" id="PS51462"/>
    </source>
</evidence>
<proteinExistence type="inferred from homology"/>
<evidence type="ECO:0000313" key="5">
    <source>
        <dbReference type="EMBL" id="NYG07498.1"/>
    </source>
</evidence>
<dbReference type="PANTHER" id="PTHR43736">
    <property type="entry name" value="ADP-RIBOSE PYROPHOSPHATASE"/>
    <property type="match status" value="1"/>
</dbReference>
<dbReference type="CDD" id="cd02883">
    <property type="entry name" value="NUDIX_Hydrolase"/>
    <property type="match status" value="1"/>
</dbReference>
<dbReference type="PROSITE" id="PS51462">
    <property type="entry name" value="NUDIX"/>
    <property type="match status" value="1"/>
</dbReference>
<sequence>MTQPPTSAQEPQFAGDRVVVRADAVGGRRVAEFVLEHGADPVRELARLGWSRPHLREAEREADGSLVFTYTVTAASAVASFETPVPTDPGLVLEPGEEPRPYQRTAAYGVVTSDRGILLTELSALTSAPGRWTLPGGGLDPGETPVDALHREVWEESGQVVEAVRLLEAHTSHWIGRAPSGRLEDFHAVRIVYAAWCPQPTDPVVHDVGGSTEAVRWVRRDELDRYHLSRSFAPHMKRWLVP</sequence>
<dbReference type="PROSITE" id="PS00893">
    <property type="entry name" value="NUDIX_BOX"/>
    <property type="match status" value="1"/>
</dbReference>
<protein>
    <submittedName>
        <fullName evidence="5">8-oxo-dGTP pyrophosphatase MutT (NUDIX family)</fullName>
    </submittedName>
</protein>
<dbReference type="PRINTS" id="PR00502">
    <property type="entry name" value="NUDIXFAMILY"/>
</dbReference>
<dbReference type="InterPro" id="IPR020476">
    <property type="entry name" value="Nudix_hydrolase"/>
</dbReference>
<dbReference type="Pfam" id="PF00293">
    <property type="entry name" value="NUDIX"/>
    <property type="match status" value="1"/>
</dbReference>
<evidence type="ECO:0000256" key="2">
    <source>
        <dbReference type="ARBA" id="ARBA00022801"/>
    </source>
</evidence>
<organism evidence="5 6">
    <name type="scientific">Pedococcus badiiscoriae</name>
    <dbReference type="NCBI Taxonomy" id="642776"/>
    <lineage>
        <taxon>Bacteria</taxon>
        <taxon>Bacillati</taxon>
        <taxon>Actinomycetota</taxon>
        <taxon>Actinomycetes</taxon>
        <taxon>Micrococcales</taxon>
        <taxon>Intrasporangiaceae</taxon>
        <taxon>Pedococcus</taxon>
    </lineage>
</organism>
<evidence type="ECO:0000256" key="1">
    <source>
        <dbReference type="ARBA" id="ARBA00005582"/>
    </source>
</evidence>
<dbReference type="AlphaFoldDB" id="A0A852WEP9"/>
<accession>A0A852WEP9</accession>
<dbReference type="Proteomes" id="UP000573599">
    <property type="component" value="Unassembled WGS sequence"/>
</dbReference>
<feature type="domain" description="Nudix hydrolase" evidence="4">
    <location>
        <begin position="101"/>
        <end position="242"/>
    </location>
</feature>
<name>A0A852WEP9_9MICO</name>